<evidence type="ECO:0000313" key="3">
    <source>
        <dbReference type="Proteomes" id="UP000241158"/>
    </source>
</evidence>
<dbReference type="AlphaFoldDB" id="A0A2P7B0M0"/>
<evidence type="ECO:0000313" key="2">
    <source>
        <dbReference type="EMBL" id="PSH60002.1"/>
    </source>
</evidence>
<gene>
    <name evidence="2" type="ORF">CU100_04565</name>
</gene>
<accession>A0A2P7B0M0</accession>
<dbReference type="Pfam" id="PF06776">
    <property type="entry name" value="IalB"/>
    <property type="match status" value="1"/>
</dbReference>
<dbReference type="Gene3D" id="2.60.40.1880">
    <property type="entry name" value="Invasion associated locus B (IalB) protein"/>
    <property type="match status" value="1"/>
</dbReference>
<dbReference type="OrthoDB" id="7856957at2"/>
<proteinExistence type="predicted"/>
<dbReference type="RefSeq" id="WP_106715310.1">
    <property type="nucleotide sequence ID" value="NZ_JACHXT010000002.1"/>
</dbReference>
<evidence type="ECO:0000256" key="1">
    <source>
        <dbReference type="SAM" id="SignalP"/>
    </source>
</evidence>
<organism evidence="2 3">
    <name type="scientific">Phyllobacterium endophyticum</name>
    <dbReference type="NCBI Taxonomy" id="1149773"/>
    <lineage>
        <taxon>Bacteria</taxon>
        <taxon>Pseudomonadati</taxon>
        <taxon>Pseudomonadota</taxon>
        <taxon>Alphaproteobacteria</taxon>
        <taxon>Hyphomicrobiales</taxon>
        <taxon>Phyllobacteriaceae</taxon>
        <taxon>Phyllobacterium</taxon>
    </lineage>
</organism>
<dbReference type="InterPro" id="IPR038696">
    <property type="entry name" value="IalB_sf"/>
</dbReference>
<reference evidence="3" key="1">
    <citation type="submission" date="2017-11" db="EMBL/GenBank/DDBJ databases">
        <authorList>
            <person name="Kuznetsova I."/>
            <person name="Sazanova A."/>
            <person name="Chirak E."/>
            <person name="Safronova V."/>
            <person name="Willems A."/>
        </authorList>
    </citation>
    <scope>NUCLEOTIDE SEQUENCE [LARGE SCALE GENOMIC DNA]</scope>
    <source>
        <strain evidence="3">PEPV15</strain>
    </source>
</reference>
<evidence type="ECO:0008006" key="4">
    <source>
        <dbReference type="Google" id="ProtNLM"/>
    </source>
</evidence>
<feature type="signal peptide" evidence="1">
    <location>
        <begin position="1"/>
        <end position="23"/>
    </location>
</feature>
<comment type="caution">
    <text evidence="2">The sequence shown here is derived from an EMBL/GenBank/DDBJ whole genome shotgun (WGS) entry which is preliminary data.</text>
</comment>
<keyword evidence="1" id="KW-0732">Signal</keyword>
<sequence length="202" mass="21605">MYLRNFCGLIALAFLATINTVSAQQAPELVPQSPKTPTQTAIQPEVRSVQYQDWSYRCLGVRAADNSIVPNCEVAQVAQVKQGDKDVNVLTLAIARTVADPAKKQAAGLLLTALVPLNVFLPSGFMIDVDGISVSESSYRNCNESGCWIQQKLDTKVVAALQKGASGGARLRLMNGQNVNIKFSLKGLTDALTALQKPAGSE</sequence>
<feature type="chain" id="PRO_5015134098" description="Invasion associated locus B family protein" evidence="1">
    <location>
        <begin position="24"/>
        <end position="202"/>
    </location>
</feature>
<name>A0A2P7B0M0_9HYPH</name>
<protein>
    <recommendedName>
        <fullName evidence="4">Invasion associated locus B family protein</fullName>
    </recommendedName>
</protein>
<keyword evidence="3" id="KW-1185">Reference proteome</keyword>
<dbReference type="Proteomes" id="UP000241158">
    <property type="component" value="Unassembled WGS sequence"/>
</dbReference>
<dbReference type="EMBL" id="PGGN01000001">
    <property type="protein sequence ID" value="PSH60002.1"/>
    <property type="molecule type" value="Genomic_DNA"/>
</dbReference>
<dbReference type="InterPro" id="IPR010642">
    <property type="entry name" value="Invasion_prot_B"/>
</dbReference>